<keyword evidence="2" id="KW-1185">Reference proteome</keyword>
<accession>F2S833</accession>
<evidence type="ECO:0000313" key="2">
    <source>
        <dbReference type="Proteomes" id="UP000009172"/>
    </source>
</evidence>
<dbReference type="HOGENOM" id="CLU_1717703_0_0_1"/>
<protein>
    <submittedName>
        <fullName evidence="1">Uncharacterized protein</fullName>
    </submittedName>
</protein>
<dbReference type="Proteomes" id="UP000009172">
    <property type="component" value="Unassembled WGS sequence"/>
</dbReference>
<dbReference type="AlphaFoldDB" id="F2S833"/>
<proteinExistence type="predicted"/>
<reference evidence="2" key="1">
    <citation type="journal article" date="2012" name="MBio">
        <title>Comparative genome analysis of Trichophyton rubrum and related dermatophytes reveals candidate genes involved in infection.</title>
        <authorList>
            <person name="Martinez D.A."/>
            <person name="Oliver B.G."/>
            <person name="Graeser Y."/>
            <person name="Goldberg J.M."/>
            <person name="Li W."/>
            <person name="Martinez-Rossi N.M."/>
            <person name="Monod M."/>
            <person name="Shelest E."/>
            <person name="Barton R.C."/>
            <person name="Birch E."/>
            <person name="Brakhage A.A."/>
            <person name="Chen Z."/>
            <person name="Gurr S.J."/>
            <person name="Heiman D."/>
            <person name="Heitman J."/>
            <person name="Kosti I."/>
            <person name="Rossi A."/>
            <person name="Saif S."/>
            <person name="Samalova M."/>
            <person name="Saunders C.W."/>
            <person name="Shea T."/>
            <person name="Summerbell R.C."/>
            <person name="Xu J."/>
            <person name="Young S."/>
            <person name="Zeng Q."/>
            <person name="Birren B.W."/>
            <person name="Cuomo C.A."/>
            <person name="White T.C."/>
        </authorList>
    </citation>
    <scope>NUCLEOTIDE SEQUENCE [LARGE SCALE GENOMIC DNA]</scope>
    <source>
        <strain evidence="2">CBS 112818</strain>
    </source>
</reference>
<dbReference type="EMBL" id="GG698525">
    <property type="protein sequence ID" value="EGD99720.1"/>
    <property type="molecule type" value="Genomic_DNA"/>
</dbReference>
<gene>
    <name evidence="1" type="ORF">TESG_07061</name>
</gene>
<organism evidence="1 2">
    <name type="scientific">Trichophyton tonsurans (strain CBS 112818)</name>
    <name type="common">Scalp ringworm fungus</name>
    <dbReference type="NCBI Taxonomy" id="647933"/>
    <lineage>
        <taxon>Eukaryota</taxon>
        <taxon>Fungi</taxon>
        <taxon>Dikarya</taxon>
        <taxon>Ascomycota</taxon>
        <taxon>Pezizomycotina</taxon>
        <taxon>Eurotiomycetes</taxon>
        <taxon>Eurotiomycetidae</taxon>
        <taxon>Onygenales</taxon>
        <taxon>Arthrodermataceae</taxon>
        <taxon>Trichophyton</taxon>
    </lineage>
</organism>
<name>F2S833_TRIT1</name>
<evidence type="ECO:0000313" key="1">
    <source>
        <dbReference type="EMBL" id="EGD99720.1"/>
    </source>
</evidence>
<sequence>MDIYFGFYILSRRNIESALSTAYMGRNSQQTKVLIVRREFLSWTTTITRGIVRQAPRKWEVEAQRAGRGREKQVRAAKMMGCEAQERDHKAPRMRGWLHCRAKAKPRDQVSLGQESNPSETTIRGHRPVAQLPSGSRYSAPRLLAFSLMQHVNIQLDFQASTMQR</sequence>